<evidence type="ECO:0000256" key="11">
    <source>
        <dbReference type="ARBA" id="ARBA00022946"/>
    </source>
</evidence>
<dbReference type="EMBL" id="GGNE01000028">
    <property type="protein sequence ID" value="MIC88569.1"/>
    <property type="molecule type" value="Transcribed_RNA"/>
</dbReference>
<dbReference type="PRINTS" id="PR01001">
    <property type="entry name" value="FADG3PDH"/>
</dbReference>
<sequence>MASRLHRVVFGSVFVSGSAAAIVTAYLSSDESAKKPDQKNGDKPKRLPPLPTRSEQLQSLQKEEFDVLVIGGGATGSGVALDAVSRGLKTAMVELDDFSSGTSSRSTKLIHGGVRYLQKAIMALDIEQYRMVKEALYERANLLAIAPHLSYPLPIMLPVYKWWQVPYYWVGIKMYDLVAGSKCLKRSYFLSKTKALELFPMLKKDKLCGAIVYYDGQHNDARMNLAIALTATRMGAAIANHVAVTALHKKPGQDGCMEVCGAHCKDLTTGNEFDVHAKCIINATGPFTDSIRLMDNSCASPICQPSSGVHVILPDYYSPQMMGLLDPSTSDGRVIFFLPWQGVTIAGTTDNPCEVTHSPAPSEADIQFILKEIRGYLSPDIEVRRGDVLSAWAGIRPLVLDPNKESTESIARNHIIHVSSSKLVTIAGGKWTTYRAMAKEAVDTAVEATCLKPESESKTDGLLLEGAHAYTPIMYIRLVQDFGLDSEVALHLANTYGDRAFSVAKLARLTGIRWPIVGRRLHQEFPYIEAEVRYAVKEYACSAVDVIARRLRLAFLNCQAAEEALPRIVEIMAEELSWSKGEQKIQKENAMKFLRSEMGMDINKASREEAPINLTREEIKDYIKRFQTLDVDKKGYISINDLRRSFKKHGEMVTEQELHEILREVDISRNGQVELGEYLQMMSARKSGAISHSRFALTADREFEDTKKKYSVERSGGGL</sequence>
<dbReference type="PROSITE" id="PS00977">
    <property type="entry name" value="FAD_G3PDH_1"/>
    <property type="match status" value="1"/>
</dbReference>
<dbReference type="SMART" id="SM00054">
    <property type="entry name" value="EFh"/>
    <property type="match status" value="2"/>
</dbReference>
<dbReference type="PROSITE" id="PS50222">
    <property type="entry name" value="EF_HAND_2"/>
    <property type="match status" value="2"/>
</dbReference>
<keyword evidence="12 14" id="KW-0560">Oxidoreductase</keyword>
<feature type="region of interest" description="Disordered" evidence="15">
    <location>
        <begin position="31"/>
        <end position="51"/>
    </location>
</feature>
<dbReference type="PROSITE" id="PS00018">
    <property type="entry name" value="EF_HAND_1"/>
    <property type="match status" value="1"/>
</dbReference>
<dbReference type="AlphaFoldDB" id="A0A4D5R8V8"/>
<dbReference type="PANTHER" id="PTHR11985:SF15">
    <property type="entry name" value="GLYCEROL-3-PHOSPHATE DEHYDROGENASE, MITOCHONDRIAL"/>
    <property type="match status" value="1"/>
</dbReference>
<feature type="domain" description="EF-hand" evidence="16">
    <location>
        <begin position="617"/>
        <end position="652"/>
    </location>
</feature>
<keyword evidence="9" id="KW-0274">FAD</keyword>
<evidence type="ECO:0000256" key="13">
    <source>
        <dbReference type="ARBA" id="ARBA00023128"/>
    </source>
</evidence>
<keyword evidence="6 14" id="KW-0285">Flavoprotein</keyword>
<dbReference type="SUPFAM" id="SSF51905">
    <property type="entry name" value="FAD/NAD(P)-binding domain"/>
    <property type="match status" value="1"/>
</dbReference>
<dbReference type="GO" id="GO:0006072">
    <property type="term" value="P:glycerol-3-phosphate metabolic process"/>
    <property type="evidence" value="ECO:0007669"/>
    <property type="project" value="UniProtKB-UniRule"/>
</dbReference>
<evidence type="ECO:0000256" key="10">
    <source>
        <dbReference type="ARBA" id="ARBA00022837"/>
    </source>
</evidence>
<keyword evidence="7" id="KW-0479">Metal-binding</keyword>
<evidence type="ECO:0000256" key="6">
    <source>
        <dbReference type="ARBA" id="ARBA00022630"/>
    </source>
</evidence>
<dbReference type="Pfam" id="PF01266">
    <property type="entry name" value="DAO"/>
    <property type="match status" value="1"/>
</dbReference>
<dbReference type="GO" id="GO:0004368">
    <property type="term" value="F:glycerol-3-phosphate dehydrogenase (quinone) activity"/>
    <property type="evidence" value="ECO:0007669"/>
    <property type="project" value="UniProtKB-EC"/>
</dbReference>
<dbReference type="InterPro" id="IPR000447">
    <property type="entry name" value="G3P_DH_FAD-dep"/>
</dbReference>
<dbReference type="CDD" id="cd00051">
    <property type="entry name" value="EFh"/>
    <property type="match status" value="1"/>
</dbReference>
<keyword evidence="13" id="KW-0496">Mitochondrion</keyword>
<dbReference type="PANTHER" id="PTHR11985">
    <property type="entry name" value="GLYCEROL-3-PHOSPHATE DEHYDROGENASE"/>
    <property type="match status" value="1"/>
</dbReference>
<evidence type="ECO:0000256" key="14">
    <source>
        <dbReference type="RuleBase" id="RU361217"/>
    </source>
</evidence>
<organism evidence="17">
    <name type="scientific">Scolopendra viridis</name>
    <name type="common">Giant centipede</name>
    <dbReference type="NCBI Taxonomy" id="118503"/>
    <lineage>
        <taxon>Eukaryota</taxon>
        <taxon>Metazoa</taxon>
        <taxon>Ecdysozoa</taxon>
        <taxon>Arthropoda</taxon>
        <taxon>Myriapoda</taxon>
        <taxon>Chilopoda</taxon>
        <taxon>Pleurostigmophora</taxon>
        <taxon>Scolopendromorpha</taxon>
        <taxon>Scolopendridae</taxon>
        <taxon>Scolopendra</taxon>
    </lineage>
</organism>
<dbReference type="FunFam" id="1.10.238.10:FF:000003">
    <property type="entry name" value="Calmodulin A"/>
    <property type="match status" value="1"/>
</dbReference>
<evidence type="ECO:0000256" key="3">
    <source>
        <dbReference type="ARBA" id="ARBA00004745"/>
    </source>
</evidence>
<evidence type="ECO:0000256" key="5">
    <source>
        <dbReference type="ARBA" id="ARBA00013029"/>
    </source>
</evidence>
<dbReference type="InterPro" id="IPR002048">
    <property type="entry name" value="EF_hand_dom"/>
</dbReference>
<evidence type="ECO:0000256" key="9">
    <source>
        <dbReference type="ARBA" id="ARBA00022827"/>
    </source>
</evidence>
<evidence type="ECO:0000256" key="1">
    <source>
        <dbReference type="ARBA" id="ARBA00001974"/>
    </source>
</evidence>
<dbReference type="InterPro" id="IPR036188">
    <property type="entry name" value="FAD/NAD-bd_sf"/>
</dbReference>
<accession>A0A4D5R8V8</accession>
<dbReference type="InterPro" id="IPR011992">
    <property type="entry name" value="EF-hand-dom_pair"/>
</dbReference>
<dbReference type="SUPFAM" id="SSF47473">
    <property type="entry name" value="EF-hand"/>
    <property type="match status" value="1"/>
</dbReference>
<evidence type="ECO:0000256" key="15">
    <source>
        <dbReference type="SAM" id="MobiDB-lite"/>
    </source>
</evidence>
<dbReference type="PROSITE" id="PS00978">
    <property type="entry name" value="FAD_G3PDH_2"/>
    <property type="match status" value="1"/>
</dbReference>
<feature type="compositionally biased region" description="Basic and acidic residues" evidence="15">
    <location>
        <begin position="31"/>
        <end position="45"/>
    </location>
</feature>
<keyword evidence="8" id="KW-0677">Repeat</keyword>
<dbReference type="Gene3D" id="1.10.238.10">
    <property type="entry name" value="EF-hand"/>
    <property type="match status" value="1"/>
</dbReference>
<dbReference type="InterPro" id="IPR031656">
    <property type="entry name" value="DAO_C"/>
</dbReference>
<dbReference type="SUPFAM" id="SSF54373">
    <property type="entry name" value="FAD-linked reductases, C-terminal domain"/>
    <property type="match status" value="1"/>
</dbReference>
<comment type="cofactor">
    <cofactor evidence="1 14">
        <name>FAD</name>
        <dbReference type="ChEBI" id="CHEBI:57692"/>
    </cofactor>
</comment>
<name>A0A4D5R8V8_SCOVI</name>
<evidence type="ECO:0000256" key="7">
    <source>
        <dbReference type="ARBA" id="ARBA00022723"/>
    </source>
</evidence>
<dbReference type="InterPro" id="IPR038299">
    <property type="entry name" value="DAO_C_sf"/>
</dbReference>
<evidence type="ECO:0000256" key="2">
    <source>
        <dbReference type="ARBA" id="ARBA00004173"/>
    </source>
</evidence>
<comment type="catalytic activity">
    <reaction evidence="14">
        <text>a quinone + sn-glycerol 3-phosphate = dihydroxyacetone phosphate + a quinol</text>
        <dbReference type="Rhea" id="RHEA:18977"/>
        <dbReference type="ChEBI" id="CHEBI:24646"/>
        <dbReference type="ChEBI" id="CHEBI:57597"/>
        <dbReference type="ChEBI" id="CHEBI:57642"/>
        <dbReference type="ChEBI" id="CHEBI:132124"/>
        <dbReference type="EC" id="1.1.5.3"/>
    </reaction>
</comment>
<dbReference type="EC" id="1.1.5.3" evidence="5 14"/>
<dbReference type="GO" id="GO:0005739">
    <property type="term" value="C:mitochondrion"/>
    <property type="evidence" value="ECO:0007669"/>
    <property type="project" value="UniProtKB-SubCell"/>
</dbReference>
<proteinExistence type="inferred from homology"/>
<evidence type="ECO:0000256" key="12">
    <source>
        <dbReference type="ARBA" id="ARBA00023002"/>
    </source>
</evidence>
<dbReference type="FunFam" id="3.30.9.10:FF:000001">
    <property type="entry name" value="Glycerol-3-phosphate dehydrogenase"/>
    <property type="match status" value="1"/>
</dbReference>
<comment type="pathway">
    <text evidence="3">Polyol metabolism; glycerol degradation.</text>
</comment>
<dbReference type="Gene3D" id="3.50.50.60">
    <property type="entry name" value="FAD/NAD(P)-binding domain"/>
    <property type="match status" value="1"/>
</dbReference>
<dbReference type="FunFam" id="1.10.8.870:FF:000001">
    <property type="entry name" value="Glycerol-3-phosphate dehydrogenase"/>
    <property type="match status" value="1"/>
</dbReference>
<evidence type="ECO:0000256" key="4">
    <source>
        <dbReference type="ARBA" id="ARBA00007330"/>
    </source>
</evidence>
<keyword evidence="11" id="KW-0809">Transit peptide</keyword>
<keyword evidence="10" id="KW-0106">Calcium</keyword>
<dbReference type="Pfam" id="PF13499">
    <property type="entry name" value="EF-hand_7"/>
    <property type="match status" value="1"/>
</dbReference>
<dbReference type="Gene3D" id="1.10.8.870">
    <property type="entry name" value="Alpha-glycerophosphate oxidase, cap domain"/>
    <property type="match status" value="1"/>
</dbReference>
<evidence type="ECO:0000313" key="17">
    <source>
        <dbReference type="EMBL" id="MIC88569.1"/>
    </source>
</evidence>
<protein>
    <recommendedName>
        <fullName evidence="5 14">Glycerol-3-phosphate dehydrogenase</fullName>
        <ecNumber evidence="5 14">1.1.5.3</ecNumber>
    </recommendedName>
</protein>
<reference evidence="17" key="1">
    <citation type="journal article" date="2018" name="Toxicon">
        <title>Venom-gland transcriptomics and venom proteomics of the giant Florida blue centipede, Scolopendra viridis.</title>
        <authorList>
            <person name="Ward M.J."/>
            <person name="Rokyta D.R."/>
        </authorList>
    </citation>
    <scope>NUCLEOTIDE SEQUENCE</scope>
    <source>
        <tissue evidence="17">Venom gland</tissue>
    </source>
</reference>
<dbReference type="Gene3D" id="3.30.9.10">
    <property type="entry name" value="D-Amino Acid Oxidase, subunit A, domain 2"/>
    <property type="match status" value="1"/>
</dbReference>
<dbReference type="Pfam" id="PF16901">
    <property type="entry name" value="DAO_C"/>
    <property type="match status" value="1"/>
</dbReference>
<feature type="domain" description="EF-hand" evidence="16">
    <location>
        <begin position="653"/>
        <end position="688"/>
    </location>
</feature>
<comment type="subcellular location">
    <subcellularLocation>
        <location evidence="2">Mitochondrion</location>
    </subcellularLocation>
</comment>
<dbReference type="GO" id="GO:0005509">
    <property type="term" value="F:calcium ion binding"/>
    <property type="evidence" value="ECO:0007669"/>
    <property type="project" value="InterPro"/>
</dbReference>
<evidence type="ECO:0000256" key="8">
    <source>
        <dbReference type="ARBA" id="ARBA00022737"/>
    </source>
</evidence>
<evidence type="ECO:0000259" key="16">
    <source>
        <dbReference type="PROSITE" id="PS50222"/>
    </source>
</evidence>
<dbReference type="InterPro" id="IPR006076">
    <property type="entry name" value="FAD-dep_OxRdtase"/>
</dbReference>
<comment type="similarity">
    <text evidence="4 14">Belongs to the FAD-dependent glycerol-3-phosphate dehydrogenase family.</text>
</comment>
<dbReference type="InterPro" id="IPR018247">
    <property type="entry name" value="EF_Hand_1_Ca_BS"/>
</dbReference>